<keyword evidence="4" id="KW-1133">Transmembrane helix</keyword>
<keyword evidence="1" id="KW-0645">Protease</keyword>
<accession>A0A0F8Y428</accession>
<dbReference type="PANTHER" id="PTHR43270">
    <property type="entry name" value="BETA-ALA-HIS DIPEPTIDASE"/>
    <property type="match status" value="1"/>
</dbReference>
<dbReference type="GO" id="GO:0008233">
    <property type="term" value="F:peptidase activity"/>
    <property type="evidence" value="ECO:0007669"/>
    <property type="project" value="UniProtKB-KW"/>
</dbReference>
<comment type="caution">
    <text evidence="6">The sequence shown here is derived from an EMBL/GenBank/DDBJ whole genome shotgun (WGS) entry which is preliminary data.</text>
</comment>
<dbReference type="EMBL" id="LAZR01055583">
    <property type="protein sequence ID" value="KKK76048.1"/>
    <property type="molecule type" value="Genomic_DNA"/>
</dbReference>
<dbReference type="PANTHER" id="PTHR43270:SF12">
    <property type="entry name" value="SUCCINYL-DIAMINOPIMELATE DESUCCINYLASE"/>
    <property type="match status" value="1"/>
</dbReference>
<dbReference type="InterPro" id="IPR051458">
    <property type="entry name" value="Cyt/Met_Dipeptidase"/>
</dbReference>
<sequence length="178" mass="19841">FGEPGFTSHERAWARPTLEINGIYGGFQGEGLKTVLPSRANAKISCRLVADQDPIKIADQLETHIKKVTPPGAKVTVIKPESRAIPYLVPATDPGIRISASVLQDLYGKEPYYIRMGGTIPVNALFFQLLGVYTVIFAFGLRDECPHSPNEFFRLSGYERGQKAYGMLLKRLEKEFRP</sequence>
<dbReference type="Gene3D" id="3.40.630.10">
    <property type="entry name" value="Zn peptidases"/>
    <property type="match status" value="1"/>
</dbReference>
<evidence type="ECO:0000259" key="5">
    <source>
        <dbReference type="Pfam" id="PF07687"/>
    </source>
</evidence>
<dbReference type="InterPro" id="IPR011650">
    <property type="entry name" value="Peptidase_M20_dimer"/>
</dbReference>
<proteinExistence type="predicted"/>
<evidence type="ECO:0000313" key="6">
    <source>
        <dbReference type="EMBL" id="KKK76048.1"/>
    </source>
</evidence>
<evidence type="ECO:0000256" key="4">
    <source>
        <dbReference type="SAM" id="Phobius"/>
    </source>
</evidence>
<evidence type="ECO:0000256" key="2">
    <source>
        <dbReference type="ARBA" id="ARBA00022723"/>
    </source>
</evidence>
<keyword evidence="3" id="KW-0378">Hydrolase</keyword>
<keyword evidence="4" id="KW-0812">Transmembrane</keyword>
<feature type="transmembrane region" description="Helical" evidence="4">
    <location>
        <begin position="122"/>
        <end position="141"/>
    </location>
</feature>
<gene>
    <name evidence="6" type="ORF">LCGC14_2867640</name>
</gene>
<keyword evidence="2" id="KW-0479">Metal-binding</keyword>
<dbReference type="Pfam" id="PF07687">
    <property type="entry name" value="M20_dimer"/>
    <property type="match status" value="1"/>
</dbReference>
<dbReference type="SUPFAM" id="SSF53187">
    <property type="entry name" value="Zn-dependent exopeptidases"/>
    <property type="match status" value="1"/>
</dbReference>
<dbReference type="GO" id="GO:0006508">
    <property type="term" value="P:proteolysis"/>
    <property type="evidence" value="ECO:0007669"/>
    <property type="project" value="UniProtKB-KW"/>
</dbReference>
<dbReference type="GO" id="GO:0046872">
    <property type="term" value="F:metal ion binding"/>
    <property type="evidence" value="ECO:0007669"/>
    <property type="project" value="UniProtKB-KW"/>
</dbReference>
<evidence type="ECO:0000256" key="3">
    <source>
        <dbReference type="ARBA" id="ARBA00022801"/>
    </source>
</evidence>
<keyword evidence="4" id="KW-0472">Membrane</keyword>
<organism evidence="6">
    <name type="scientific">marine sediment metagenome</name>
    <dbReference type="NCBI Taxonomy" id="412755"/>
    <lineage>
        <taxon>unclassified sequences</taxon>
        <taxon>metagenomes</taxon>
        <taxon>ecological metagenomes</taxon>
    </lineage>
</organism>
<protein>
    <recommendedName>
        <fullName evidence="5">Peptidase M20 dimerisation domain-containing protein</fullName>
    </recommendedName>
</protein>
<dbReference type="AlphaFoldDB" id="A0A0F8Y428"/>
<name>A0A0F8Y428_9ZZZZ</name>
<feature type="non-terminal residue" evidence="6">
    <location>
        <position position="1"/>
    </location>
</feature>
<reference evidence="6" key="1">
    <citation type="journal article" date="2015" name="Nature">
        <title>Complex archaea that bridge the gap between prokaryotes and eukaryotes.</title>
        <authorList>
            <person name="Spang A."/>
            <person name="Saw J.H."/>
            <person name="Jorgensen S.L."/>
            <person name="Zaremba-Niedzwiedzka K."/>
            <person name="Martijn J."/>
            <person name="Lind A.E."/>
            <person name="van Eijk R."/>
            <person name="Schleper C."/>
            <person name="Guy L."/>
            <person name="Ettema T.J."/>
        </authorList>
    </citation>
    <scope>NUCLEOTIDE SEQUENCE</scope>
</reference>
<evidence type="ECO:0000256" key="1">
    <source>
        <dbReference type="ARBA" id="ARBA00022670"/>
    </source>
</evidence>
<dbReference type="Gene3D" id="3.30.70.360">
    <property type="match status" value="1"/>
</dbReference>
<feature type="domain" description="Peptidase M20 dimerisation" evidence="5">
    <location>
        <begin position="11"/>
        <end position="71"/>
    </location>
</feature>